<evidence type="ECO:0000256" key="1">
    <source>
        <dbReference type="ARBA" id="ARBA00004141"/>
    </source>
</evidence>
<proteinExistence type="predicted"/>
<accession>A0ABD1TYV0</accession>
<keyword evidence="5 7" id="KW-0040">ANK repeat</keyword>
<comment type="subcellular location">
    <subcellularLocation>
        <location evidence="1">Membrane</location>
        <topology evidence="1">Multi-pass membrane protein</topology>
    </subcellularLocation>
</comment>
<reference evidence="11" key="1">
    <citation type="submission" date="2024-07" db="EMBL/GenBank/DDBJ databases">
        <title>Two chromosome-level genome assemblies of Korean endemic species Abeliophyllum distichum and Forsythia ovata (Oleaceae).</title>
        <authorList>
            <person name="Jang H."/>
        </authorList>
    </citation>
    <scope>NUCLEOTIDE SEQUENCE [LARGE SCALE GENOMIC DNA]</scope>
</reference>
<dbReference type="EMBL" id="JBFOLK010000004">
    <property type="protein sequence ID" value="KAL2517920.1"/>
    <property type="molecule type" value="Genomic_DNA"/>
</dbReference>
<evidence type="ECO:0000256" key="7">
    <source>
        <dbReference type="PROSITE-ProRule" id="PRU00023"/>
    </source>
</evidence>
<dbReference type="PROSITE" id="PS50088">
    <property type="entry name" value="ANK_REPEAT"/>
    <property type="match status" value="3"/>
</dbReference>
<keyword evidence="4 8" id="KW-1133">Transmembrane helix</keyword>
<dbReference type="InterPro" id="IPR036770">
    <property type="entry name" value="Ankyrin_rpt-contain_sf"/>
</dbReference>
<feature type="repeat" description="ANK" evidence="7">
    <location>
        <begin position="71"/>
        <end position="103"/>
    </location>
</feature>
<dbReference type="GO" id="GO:0016020">
    <property type="term" value="C:membrane"/>
    <property type="evidence" value="ECO:0007669"/>
    <property type="project" value="UniProtKB-SubCell"/>
</dbReference>
<protein>
    <submittedName>
        <fullName evidence="10">Ankyrin repeat family protein</fullName>
    </submittedName>
</protein>
<dbReference type="SUPFAM" id="SSF48403">
    <property type="entry name" value="Ankyrin repeat"/>
    <property type="match status" value="1"/>
</dbReference>
<comment type="caution">
    <text evidence="10">The sequence shown here is derived from an EMBL/GenBank/DDBJ whole genome shotgun (WGS) entry which is preliminary data.</text>
</comment>
<evidence type="ECO:0000313" key="11">
    <source>
        <dbReference type="Proteomes" id="UP001604336"/>
    </source>
</evidence>
<feature type="transmembrane region" description="Helical" evidence="8">
    <location>
        <begin position="380"/>
        <end position="401"/>
    </location>
</feature>
<evidence type="ECO:0000256" key="8">
    <source>
        <dbReference type="SAM" id="Phobius"/>
    </source>
</evidence>
<dbReference type="AlphaFoldDB" id="A0ABD1TYV0"/>
<dbReference type="InterPro" id="IPR002110">
    <property type="entry name" value="Ankyrin_rpt"/>
</dbReference>
<feature type="repeat" description="ANK" evidence="7">
    <location>
        <begin position="105"/>
        <end position="128"/>
    </location>
</feature>
<dbReference type="SMART" id="SM00248">
    <property type="entry name" value="ANK"/>
    <property type="match status" value="5"/>
</dbReference>
<evidence type="ECO:0000256" key="4">
    <source>
        <dbReference type="ARBA" id="ARBA00022989"/>
    </source>
</evidence>
<feature type="domain" description="PGG" evidence="9">
    <location>
        <begin position="254"/>
        <end position="368"/>
    </location>
</feature>
<feature type="transmembrane region" description="Helical" evidence="8">
    <location>
        <begin position="344"/>
        <end position="368"/>
    </location>
</feature>
<dbReference type="PANTHER" id="PTHR24186:SF37">
    <property type="entry name" value="PGG DOMAIN-CONTAINING PROTEIN"/>
    <property type="match status" value="1"/>
</dbReference>
<evidence type="ECO:0000256" key="5">
    <source>
        <dbReference type="ARBA" id="ARBA00023043"/>
    </source>
</evidence>
<dbReference type="Pfam" id="PF12796">
    <property type="entry name" value="Ank_2"/>
    <property type="match status" value="2"/>
</dbReference>
<feature type="transmembrane region" description="Helical" evidence="8">
    <location>
        <begin position="261"/>
        <end position="279"/>
    </location>
</feature>
<sequence>MAEKRLYDAAATGNVKSLLDLLEQDPFILYRASFTCSYKSPLHVATILKHTAFVQEIVKRNPLLAEELESQKSSPLHIASGKGYVEIVKALLSAAPDMCLVRDCHGRNPLYLAAINGRPEVLNELIQNQKIPLAAREKVDRGQTVLHLCVKHNQLQVMEIIMRVVNDYEFVNGKDDDGDTILHLAVRDKQLEIIQYLMGSTIIDVNTKNANGYTALDILELTPKDLRDTNYLAIKNSLQPKACNSRNPQTRPIKWLTKKRDAIMVVAILIATMAFQAGVTPPGGVWQDNATDNSHKAGEAVMAHIHPKMYKNFIRANTIAFVSSLSTILLLISGLPFQRRLFMWSLMVIMWLTVTSTAVTYAVSIVVVTPRKDRTSLTHVIEIGLIVWCSVMAILLVGNTFRLIDRWLKNRGIEVWRPGSFRDLVEVHNRNVNQEAV</sequence>
<feature type="repeat" description="ANK" evidence="7">
    <location>
        <begin position="177"/>
        <end position="198"/>
    </location>
</feature>
<dbReference type="PANTHER" id="PTHR24186">
    <property type="entry name" value="PROTEIN PHOSPHATASE 1 REGULATORY SUBUNIT"/>
    <property type="match status" value="1"/>
</dbReference>
<dbReference type="Gene3D" id="1.25.40.20">
    <property type="entry name" value="Ankyrin repeat-containing domain"/>
    <property type="match status" value="1"/>
</dbReference>
<evidence type="ECO:0000313" key="10">
    <source>
        <dbReference type="EMBL" id="KAL2517920.1"/>
    </source>
</evidence>
<dbReference type="InterPro" id="IPR026961">
    <property type="entry name" value="PGG_dom"/>
</dbReference>
<evidence type="ECO:0000256" key="3">
    <source>
        <dbReference type="ARBA" id="ARBA00022737"/>
    </source>
</evidence>
<evidence type="ECO:0000259" key="9">
    <source>
        <dbReference type="Pfam" id="PF13962"/>
    </source>
</evidence>
<keyword evidence="2 8" id="KW-0812">Transmembrane</keyword>
<gene>
    <name evidence="10" type="ORF">Adt_14167</name>
</gene>
<keyword evidence="3" id="KW-0677">Repeat</keyword>
<dbReference type="Pfam" id="PF13962">
    <property type="entry name" value="PGG"/>
    <property type="match status" value="1"/>
</dbReference>
<name>A0ABD1TYV0_9LAMI</name>
<keyword evidence="6 8" id="KW-0472">Membrane</keyword>
<dbReference type="Proteomes" id="UP001604336">
    <property type="component" value="Unassembled WGS sequence"/>
</dbReference>
<organism evidence="10 11">
    <name type="scientific">Abeliophyllum distichum</name>
    <dbReference type="NCBI Taxonomy" id="126358"/>
    <lineage>
        <taxon>Eukaryota</taxon>
        <taxon>Viridiplantae</taxon>
        <taxon>Streptophyta</taxon>
        <taxon>Embryophyta</taxon>
        <taxon>Tracheophyta</taxon>
        <taxon>Spermatophyta</taxon>
        <taxon>Magnoliopsida</taxon>
        <taxon>eudicotyledons</taxon>
        <taxon>Gunneridae</taxon>
        <taxon>Pentapetalae</taxon>
        <taxon>asterids</taxon>
        <taxon>lamiids</taxon>
        <taxon>Lamiales</taxon>
        <taxon>Oleaceae</taxon>
        <taxon>Forsythieae</taxon>
        <taxon>Abeliophyllum</taxon>
    </lineage>
</organism>
<keyword evidence="11" id="KW-1185">Reference proteome</keyword>
<feature type="transmembrane region" description="Helical" evidence="8">
    <location>
        <begin position="313"/>
        <end position="332"/>
    </location>
</feature>
<evidence type="ECO:0000256" key="2">
    <source>
        <dbReference type="ARBA" id="ARBA00022692"/>
    </source>
</evidence>
<evidence type="ECO:0000256" key="6">
    <source>
        <dbReference type="ARBA" id="ARBA00023136"/>
    </source>
</evidence>
<dbReference type="PROSITE" id="PS50297">
    <property type="entry name" value="ANK_REP_REGION"/>
    <property type="match status" value="3"/>
</dbReference>